<dbReference type="Proteomes" id="UP000319769">
    <property type="component" value="Unassembled WGS sequence"/>
</dbReference>
<dbReference type="GO" id="GO:0016616">
    <property type="term" value="F:oxidoreductase activity, acting on the CH-OH group of donors, NAD or NADP as acceptor"/>
    <property type="evidence" value="ECO:0007669"/>
    <property type="project" value="InterPro"/>
</dbReference>
<keyword evidence="2" id="KW-0520">NAD</keyword>
<dbReference type="PANTHER" id="PTHR43491">
    <property type="entry name" value="UDP-N-ACETYL-D-MANNOSAMINE DEHYDROGENASE"/>
    <property type="match status" value="1"/>
</dbReference>
<protein>
    <submittedName>
        <fullName evidence="5">Nucleotide sugar dehydrogenase</fullName>
    </submittedName>
</protein>
<dbReference type="InterPro" id="IPR036291">
    <property type="entry name" value="NAD(P)-bd_dom_sf"/>
</dbReference>
<name>A0A5N0V667_9PSEU</name>
<dbReference type="OrthoDB" id="5193947at2"/>
<dbReference type="Gene3D" id="3.40.50.720">
    <property type="entry name" value="NAD(P)-binding Rossmann-like Domain"/>
    <property type="match status" value="2"/>
</dbReference>
<comment type="similarity">
    <text evidence="3">Belongs to the UDP-glucose/GDP-mannose dehydrogenase family.</text>
</comment>
<dbReference type="PIRSF" id="PIRSF500136">
    <property type="entry name" value="UDP_ManNAc_DH"/>
    <property type="match status" value="1"/>
</dbReference>
<keyword evidence="6" id="KW-1185">Reference proteome</keyword>
<evidence type="ECO:0000256" key="2">
    <source>
        <dbReference type="ARBA" id="ARBA00023027"/>
    </source>
</evidence>
<dbReference type="Pfam" id="PF03721">
    <property type="entry name" value="UDPG_MGDP_dh_N"/>
    <property type="match status" value="1"/>
</dbReference>
<dbReference type="InterPro" id="IPR014027">
    <property type="entry name" value="UDP-Glc/GDP-Man_DH_C"/>
</dbReference>
<evidence type="ECO:0000256" key="1">
    <source>
        <dbReference type="ARBA" id="ARBA00023002"/>
    </source>
</evidence>
<feature type="domain" description="UDP-glucose/GDP-mannose dehydrogenase C-terminal" evidence="4">
    <location>
        <begin position="309"/>
        <end position="402"/>
    </location>
</feature>
<evidence type="ECO:0000259" key="4">
    <source>
        <dbReference type="SMART" id="SM00984"/>
    </source>
</evidence>
<dbReference type="InterPro" id="IPR014026">
    <property type="entry name" value="UDP-Glc/GDP-Man_DH_dimer"/>
</dbReference>
<organism evidence="5 6">
    <name type="scientific">Amycolatopsis acidicola</name>
    <dbReference type="NCBI Taxonomy" id="2596893"/>
    <lineage>
        <taxon>Bacteria</taxon>
        <taxon>Bacillati</taxon>
        <taxon>Actinomycetota</taxon>
        <taxon>Actinomycetes</taxon>
        <taxon>Pseudonocardiales</taxon>
        <taxon>Pseudonocardiaceae</taxon>
        <taxon>Amycolatopsis</taxon>
    </lineage>
</organism>
<proteinExistence type="inferred from homology"/>
<dbReference type="GO" id="GO:0000271">
    <property type="term" value="P:polysaccharide biosynthetic process"/>
    <property type="evidence" value="ECO:0007669"/>
    <property type="project" value="InterPro"/>
</dbReference>
<dbReference type="Pfam" id="PF03720">
    <property type="entry name" value="UDPG_MGDP_dh_C"/>
    <property type="match status" value="1"/>
</dbReference>
<dbReference type="InterPro" id="IPR028359">
    <property type="entry name" value="UDP_ManNAc/GlcNAc_DH"/>
</dbReference>
<keyword evidence="1" id="KW-0560">Oxidoreductase</keyword>
<dbReference type="InterPro" id="IPR001732">
    <property type="entry name" value="UDP-Glc/GDP-Man_DH_N"/>
</dbReference>
<dbReference type="SUPFAM" id="SSF52413">
    <property type="entry name" value="UDP-glucose/GDP-mannose dehydrogenase C-terminal domain"/>
    <property type="match status" value="1"/>
</dbReference>
<dbReference type="AlphaFoldDB" id="A0A5N0V667"/>
<sequence>MGYVGLPTALALHESGARTTGLDVSAERLGTIASGEPDLVEADRERLSRARGDTGFTLTTDQSSITEADAVIICVPTPLDEHLGPELSPLRAACRAVVEQARLGQVLILTSTSFVGTTRQLLAEPLAERGFTVGEDVFVAFSPERIDPGHPEHTQRATPRVVGGSTWRCAEKARAVLELLTPSLHVVSSAEAAELTKLYENSFRAVNIALANEFAGICGTLSLDPVEVTKAAATKPYGFMPFYPGPGVGGHCIPCDPQYLLWQLRAARVTAPLVDKAMTLIADRPRHVVTRALETLSAAGRGLAGARVVVIGVSYKPGVADLRESSALEIITGLLALGAKVDYHDPMVGHVLLRGGRVLENVPEPHGAEWDLALVHTVHPGYDYDWVRQCPIVLDATYTFTAAPGRALV</sequence>
<dbReference type="PIRSF" id="PIRSF000124">
    <property type="entry name" value="UDPglc_GDPman_dh"/>
    <property type="match status" value="1"/>
</dbReference>
<dbReference type="InterPro" id="IPR017476">
    <property type="entry name" value="UDP-Glc/GDP-Man"/>
</dbReference>
<dbReference type="InterPro" id="IPR036220">
    <property type="entry name" value="UDP-Glc/GDP-Man_DH_C_sf"/>
</dbReference>
<evidence type="ECO:0000256" key="3">
    <source>
        <dbReference type="PIRNR" id="PIRNR000124"/>
    </source>
</evidence>
<dbReference type="InterPro" id="IPR008927">
    <property type="entry name" value="6-PGluconate_DH-like_C_sf"/>
</dbReference>
<dbReference type="EMBL" id="VMNW02000019">
    <property type="protein sequence ID" value="KAA9160938.1"/>
    <property type="molecule type" value="Genomic_DNA"/>
</dbReference>
<accession>A0A5N0V667</accession>
<reference evidence="5" key="1">
    <citation type="submission" date="2019-09" db="EMBL/GenBank/DDBJ databases">
        <authorList>
            <person name="Teo W.F.A."/>
            <person name="Duangmal K."/>
        </authorList>
    </citation>
    <scope>NUCLEOTIDE SEQUENCE [LARGE SCALE GENOMIC DNA]</scope>
    <source>
        <strain evidence="5">K81G1</strain>
    </source>
</reference>
<dbReference type="NCBIfam" id="TIGR03026">
    <property type="entry name" value="NDP-sugDHase"/>
    <property type="match status" value="1"/>
</dbReference>
<dbReference type="Pfam" id="PF00984">
    <property type="entry name" value="UDPG_MGDP_dh"/>
    <property type="match status" value="1"/>
</dbReference>
<dbReference type="SUPFAM" id="SSF51735">
    <property type="entry name" value="NAD(P)-binding Rossmann-fold domains"/>
    <property type="match status" value="1"/>
</dbReference>
<dbReference type="SUPFAM" id="SSF48179">
    <property type="entry name" value="6-phosphogluconate dehydrogenase C-terminal domain-like"/>
    <property type="match status" value="1"/>
</dbReference>
<evidence type="ECO:0000313" key="6">
    <source>
        <dbReference type="Proteomes" id="UP000319769"/>
    </source>
</evidence>
<dbReference type="GO" id="GO:0051287">
    <property type="term" value="F:NAD binding"/>
    <property type="evidence" value="ECO:0007669"/>
    <property type="project" value="InterPro"/>
</dbReference>
<gene>
    <name evidence="5" type="ORF">FPZ12_016030</name>
</gene>
<evidence type="ECO:0000313" key="5">
    <source>
        <dbReference type="EMBL" id="KAA9160938.1"/>
    </source>
</evidence>
<dbReference type="GO" id="GO:0016628">
    <property type="term" value="F:oxidoreductase activity, acting on the CH-CH group of donors, NAD or NADP as acceptor"/>
    <property type="evidence" value="ECO:0007669"/>
    <property type="project" value="InterPro"/>
</dbReference>
<comment type="caution">
    <text evidence="5">The sequence shown here is derived from an EMBL/GenBank/DDBJ whole genome shotgun (WGS) entry which is preliminary data.</text>
</comment>
<dbReference type="SMART" id="SM00984">
    <property type="entry name" value="UDPG_MGDP_dh_C"/>
    <property type="match status" value="1"/>
</dbReference>
<dbReference type="PANTHER" id="PTHR43491:SF1">
    <property type="entry name" value="UDP-N-ACETYL-D-MANNOSAMINE DEHYDROGENASE"/>
    <property type="match status" value="1"/>
</dbReference>